<dbReference type="Pfam" id="PF01298">
    <property type="entry name" value="TbpB_B_D"/>
    <property type="match status" value="1"/>
</dbReference>
<comment type="subcellular location">
    <subcellularLocation>
        <location evidence="1">Cell outer membrane</location>
    </subcellularLocation>
</comment>
<dbReference type="SUPFAM" id="SSF56925">
    <property type="entry name" value="OMPA-like"/>
    <property type="match status" value="1"/>
</dbReference>
<dbReference type="Pfam" id="PF00188">
    <property type="entry name" value="CAP"/>
    <property type="match status" value="1"/>
</dbReference>
<dbReference type="PANTHER" id="PTHR31157">
    <property type="entry name" value="SCP DOMAIN-CONTAINING PROTEIN"/>
    <property type="match status" value="1"/>
</dbReference>
<dbReference type="Gene3D" id="2.40.160.90">
    <property type="match status" value="1"/>
</dbReference>
<dbReference type="InterPro" id="IPR001677">
    <property type="entry name" value="TbpB_B_D"/>
</dbReference>
<evidence type="ECO:0000256" key="1">
    <source>
        <dbReference type="ARBA" id="ARBA00004442"/>
    </source>
</evidence>
<dbReference type="PROSITE" id="PS51257">
    <property type="entry name" value="PROKAR_LIPOPROTEIN"/>
    <property type="match status" value="1"/>
</dbReference>
<evidence type="ECO:0000259" key="3">
    <source>
        <dbReference type="Pfam" id="PF00188"/>
    </source>
</evidence>
<dbReference type="AlphaFoldDB" id="A0A286EDJ7"/>
<evidence type="ECO:0000313" key="6">
    <source>
        <dbReference type="Proteomes" id="UP000219669"/>
    </source>
</evidence>
<keyword evidence="6" id="KW-1185">Reference proteome</keyword>
<feature type="signal peptide" evidence="2">
    <location>
        <begin position="1"/>
        <end position="28"/>
    </location>
</feature>
<dbReference type="EMBL" id="OCNF01000012">
    <property type="protein sequence ID" value="SOD68985.1"/>
    <property type="molecule type" value="Genomic_DNA"/>
</dbReference>
<name>A0A286EDJ7_9NEIS</name>
<dbReference type="PANTHER" id="PTHR31157:SF1">
    <property type="entry name" value="SCP DOMAIN-CONTAINING PROTEIN"/>
    <property type="match status" value="1"/>
</dbReference>
<evidence type="ECO:0000256" key="2">
    <source>
        <dbReference type="SAM" id="SignalP"/>
    </source>
</evidence>
<dbReference type="Gene3D" id="3.40.33.10">
    <property type="entry name" value="CAP"/>
    <property type="match status" value="1"/>
</dbReference>
<protein>
    <submittedName>
        <fullName evidence="5">Uncharacterized conserved protein YkwD, contains CAP (CSP/antigen 5/PR1) domain</fullName>
    </submittedName>
</protein>
<accession>A0A286EDJ7</accession>
<organism evidence="5 6">
    <name type="scientific">Alysiella filiformis DSM 16848</name>
    <dbReference type="NCBI Taxonomy" id="1120981"/>
    <lineage>
        <taxon>Bacteria</taxon>
        <taxon>Pseudomonadati</taxon>
        <taxon>Pseudomonadota</taxon>
        <taxon>Betaproteobacteria</taxon>
        <taxon>Neisseriales</taxon>
        <taxon>Neisseriaceae</taxon>
        <taxon>Alysiella</taxon>
    </lineage>
</organism>
<dbReference type="InterPro" id="IPR011250">
    <property type="entry name" value="OMP/PagP_B-barrel"/>
</dbReference>
<evidence type="ECO:0000313" key="5">
    <source>
        <dbReference type="EMBL" id="SOD68985.1"/>
    </source>
</evidence>
<sequence>MQFKHIIWLMMLGFVAACGGLQPQNAQAKPALSSTSSVLWLPADGFGVQPPPSQYHAKIRQIIQYTNQLRAEKGLPALKYNANLAAHAQRRAEEVVGRFDLNHYRPDGNITWNQGIVGNAGENLAGGDESAQKTVLQQWRNSPSHYANIINPIYTQIGVGLVYVAGSKYGYHWVQIFGDDKTKSQYSFDLSPAAQQHRLLAVSANITTAKPSEAVNWLWVGSKQIPVNKSANDSWLTFLHEQDLVRINGYANTRFGVIKTGNGRQKVYYFGKNTDYENMPQSGSGSYKGKAVLVNQQAVQTDDLSVQFQSYLGQKKLVGTLFAGKQKIMDLDLNVRGTSFHSPAHSAVEIQGAFFGKRGDELGGVFYDHRTGWYGAFGAKR</sequence>
<evidence type="ECO:0000259" key="4">
    <source>
        <dbReference type="Pfam" id="PF01298"/>
    </source>
</evidence>
<dbReference type="GO" id="GO:0009279">
    <property type="term" value="C:cell outer membrane"/>
    <property type="evidence" value="ECO:0007669"/>
    <property type="project" value="UniProtKB-SubCell"/>
</dbReference>
<feature type="chain" id="PRO_5012922404" evidence="2">
    <location>
        <begin position="29"/>
        <end position="381"/>
    </location>
</feature>
<feature type="domain" description="SCP" evidence="3">
    <location>
        <begin position="64"/>
        <end position="177"/>
    </location>
</feature>
<dbReference type="InterPro" id="IPR014044">
    <property type="entry name" value="CAP_dom"/>
</dbReference>
<reference evidence="5 6" key="1">
    <citation type="submission" date="2017-09" db="EMBL/GenBank/DDBJ databases">
        <authorList>
            <person name="Ehlers B."/>
            <person name="Leendertz F.H."/>
        </authorList>
    </citation>
    <scope>NUCLEOTIDE SEQUENCE [LARGE SCALE GENOMIC DNA]</scope>
    <source>
        <strain evidence="5 6">DSM 16848</strain>
    </source>
</reference>
<keyword evidence="2" id="KW-0732">Signal</keyword>
<dbReference type="InterPro" id="IPR035940">
    <property type="entry name" value="CAP_sf"/>
</dbReference>
<gene>
    <name evidence="5" type="ORF">SAMN02746062_01469</name>
</gene>
<dbReference type="Proteomes" id="UP000219669">
    <property type="component" value="Unassembled WGS sequence"/>
</dbReference>
<dbReference type="RefSeq" id="WP_179655846.1">
    <property type="nucleotide sequence ID" value="NZ_CP083931.1"/>
</dbReference>
<dbReference type="SUPFAM" id="SSF55797">
    <property type="entry name" value="PR-1-like"/>
    <property type="match status" value="1"/>
</dbReference>
<feature type="domain" description="Transferrin-binding protein B C-lobe/N-lobe beta-barrel" evidence="4">
    <location>
        <begin position="279"/>
        <end position="381"/>
    </location>
</feature>
<proteinExistence type="predicted"/>
<dbReference type="CDD" id="cd05379">
    <property type="entry name" value="CAP_bacterial"/>
    <property type="match status" value="1"/>
</dbReference>